<evidence type="ECO:0000259" key="3">
    <source>
        <dbReference type="PROSITE" id="PS50977"/>
    </source>
</evidence>
<dbReference type="RefSeq" id="WP_273190909.1">
    <property type="nucleotide sequence ID" value="NZ_DYUZ01000029.1"/>
</dbReference>
<accession>A0A921IW20</accession>
<dbReference type="InterPro" id="IPR050624">
    <property type="entry name" value="HTH-type_Tx_Regulator"/>
</dbReference>
<evidence type="ECO:0000256" key="2">
    <source>
        <dbReference type="PROSITE-ProRule" id="PRU00335"/>
    </source>
</evidence>
<dbReference type="PANTHER" id="PTHR43479">
    <property type="entry name" value="ACREF/ENVCD OPERON REPRESSOR-RELATED"/>
    <property type="match status" value="1"/>
</dbReference>
<proteinExistence type="predicted"/>
<dbReference type="InterPro" id="IPR009057">
    <property type="entry name" value="Homeodomain-like_sf"/>
</dbReference>
<comment type="caution">
    <text evidence="4">The sequence shown here is derived from an EMBL/GenBank/DDBJ whole genome shotgun (WGS) entry which is preliminary data.</text>
</comment>
<dbReference type="InterPro" id="IPR001647">
    <property type="entry name" value="HTH_TetR"/>
</dbReference>
<dbReference type="GO" id="GO:0003677">
    <property type="term" value="F:DNA binding"/>
    <property type="evidence" value="ECO:0007669"/>
    <property type="project" value="UniProtKB-UniRule"/>
</dbReference>
<reference evidence="4" key="2">
    <citation type="submission" date="2021-09" db="EMBL/GenBank/DDBJ databases">
        <authorList>
            <person name="Gilroy R."/>
        </authorList>
    </citation>
    <scope>NUCLEOTIDE SEQUENCE</scope>
    <source>
        <strain evidence="4">ChiHjej13B12-9602</strain>
    </source>
</reference>
<reference evidence="4" key="1">
    <citation type="journal article" date="2021" name="PeerJ">
        <title>Extensive microbial diversity within the chicken gut microbiome revealed by metagenomics and culture.</title>
        <authorList>
            <person name="Gilroy R."/>
            <person name="Ravi A."/>
            <person name="Getino M."/>
            <person name="Pursley I."/>
            <person name="Horton D.L."/>
            <person name="Alikhan N.F."/>
            <person name="Baker D."/>
            <person name="Gharbi K."/>
            <person name="Hall N."/>
            <person name="Watson M."/>
            <person name="Adriaenssens E.M."/>
            <person name="Foster-Nyarko E."/>
            <person name="Jarju S."/>
            <person name="Secka A."/>
            <person name="Antonio M."/>
            <person name="Oren A."/>
            <person name="Chaudhuri R.R."/>
            <person name="La Ragione R."/>
            <person name="Hildebrand F."/>
            <person name="Pallen M.J."/>
        </authorList>
    </citation>
    <scope>NUCLEOTIDE SEQUENCE</scope>
    <source>
        <strain evidence="4">ChiHjej13B12-9602</strain>
    </source>
</reference>
<evidence type="ECO:0000313" key="5">
    <source>
        <dbReference type="Proteomes" id="UP000753256"/>
    </source>
</evidence>
<dbReference type="PROSITE" id="PS50977">
    <property type="entry name" value="HTH_TETR_2"/>
    <property type="match status" value="1"/>
</dbReference>
<dbReference type="Gene3D" id="1.10.357.10">
    <property type="entry name" value="Tetracycline Repressor, domain 2"/>
    <property type="match status" value="1"/>
</dbReference>
<dbReference type="EMBL" id="DYUZ01000029">
    <property type="protein sequence ID" value="HJG37870.1"/>
    <property type="molecule type" value="Genomic_DNA"/>
</dbReference>
<evidence type="ECO:0000313" key="4">
    <source>
        <dbReference type="EMBL" id="HJG37870.1"/>
    </source>
</evidence>
<feature type="DNA-binding region" description="H-T-H motif" evidence="2">
    <location>
        <begin position="22"/>
        <end position="41"/>
    </location>
</feature>
<sequence length="162" mass="18803">MKESLTQALLRLLERKRLDEISVSELVAKAGVSRASFYRNFTSIRDIADRFVADRFAELFARNTMTAKNVSQVVEWIFQGIYSYRREFTVLYRRGLLAGLDDLFYVWTVEQIERLGVLNNRYQPHYFAGASSALVKAWIGYGFEESPCEMARIFARSLEGYL</sequence>
<feature type="domain" description="HTH tetR-type" evidence="3">
    <location>
        <begin position="1"/>
        <end position="59"/>
    </location>
</feature>
<protein>
    <submittedName>
        <fullName evidence="4">TetR/AcrR family transcriptional regulator</fullName>
    </submittedName>
</protein>
<name>A0A921IW20_9ACTN</name>
<dbReference type="PANTHER" id="PTHR43479:SF11">
    <property type="entry name" value="ACREF_ENVCD OPERON REPRESSOR-RELATED"/>
    <property type="match status" value="1"/>
</dbReference>
<dbReference type="SUPFAM" id="SSF46689">
    <property type="entry name" value="Homeodomain-like"/>
    <property type="match status" value="1"/>
</dbReference>
<evidence type="ECO:0000256" key="1">
    <source>
        <dbReference type="ARBA" id="ARBA00023125"/>
    </source>
</evidence>
<organism evidence="4 5">
    <name type="scientific">Enorma phocaeensis</name>
    <dbReference type="NCBI Taxonomy" id="1871019"/>
    <lineage>
        <taxon>Bacteria</taxon>
        <taxon>Bacillati</taxon>
        <taxon>Actinomycetota</taxon>
        <taxon>Coriobacteriia</taxon>
        <taxon>Coriobacteriales</taxon>
        <taxon>Coriobacteriaceae</taxon>
        <taxon>Enorma</taxon>
    </lineage>
</organism>
<dbReference type="AlphaFoldDB" id="A0A921IW20"/>
<keyword evidence="1 2" id="KW-0238">DNA-binding</keyword>
<dbReference type="Proteomes" id="UP000753256">
    <property type="component" value="Unassembled WGS sequence"/>
</dbReference>
<gene>
    <name evidence="4" type="ORF">K8V70_08440</name>
</gene>
<dbReference type="Pfam" id="PF00440">
    <property type="entry name" value="TetR_N"/>
    <property type="match status" value="1"/>
</dbReference>